<dbReference type="RefSeq" id="WP_171188062.1">
    <property type="nucleotide sequence ID" value="NZ_WTPX01000096.1"/>
</dbReference>
<proteinExistence type="predicted"/>
<dbReference type="EMBL" id="WTPX01000096">
    <property type="protein sequence ID" value="NNJ26751.1"/>
    <property type="molecule type" value="Genomic_DNA"/>
</dbReference>
<dbReference type="PANTHER" id="PTHR30441">
    <property type="entry name" value="DUF748 DOMAIN-CONTAINING PROTEIN"/>
    <property type="match status" value="1"/>
</dbReference>
<evidence type="ECO:0008006" key="3">
    <source>
        <dbReference type="Google" id="ProtNLM"/>
    </source>
</evidence>
<organism evidence="1 2">
    <name type="scientific">Alienimonas chondri</name>
    <dbReference type="NCBI Taxonomy" id="2681879"/>
    <lineage>
        <taxon>Bacteria</taxon>
        <taxon>Pseudomonadati</taxon>
        <taxon>Planctomycetota</taxon>
        <taxon>Planctomycetia</taxon>
        <taxon>Planctomycetales</taxon>
        <taxon>Planctomycetaceae</taxon>
        <taxon>Alienimonas</taxon>
    </lineage>
</organism>
<dbReference type="InterPro" id="IPR052894">
    <property type="entry name" value="AsmA-related"/>
</dbReference>
<keyword evidence="2" id="KW-1185">Reference proteome</keyword>
<name>A0ABX1VH21_9PLAN</name>
<dbReference type="PANTHER" id="PTHR30441:SF4">
    <property type="entry name" value="PROTEIN ASMA"/>
    <property type="match status" value="1"/>
</dbReference>
<comment type="caution">
    <text evidence="1">The sequence shown here is derived from an EMBL/GenBank/DDBJ whole genome shotgun (WGS) entry which is preliminary data.</text>
</comment>
<reference evidence="1 2" key="1">
    <citation type="journal article" date="2020" name="Syst. Appl. Microbiol.">
        <title>Alienimonas chondri sp. nov., a novel planctomycete isolated from the biofilm of the red alga Chondrus crispus.</title>
        <authorList>
            <person name="Vitorino I."/>
            <person name="Albuquerque L."/>
            <person name="Wiegand S."/>
            <person name="Kallscheuer N."/>
            <person name="da Costa M.S."/>
            <person name="Lobo-da-Cunha A."/>
            <person name="Jogler C."/>
            <person name="Lage O.M."/>
        </authorList>
    </citation>
    <scope>NUCLEOTIDE SEQUENCE [LARGE SCALE GENOMIC DNA]</scope>
    <source>
        <strain evidence="1 2">LzC2</strain>
    </source>
</reference>
<evidence type="ECO:0000313" key="2">
    <source>
        <dbReference type="Proteomes" id="UP000609651"/>
    </source>
</evidence>
<gene>
    <name evidence="1" type="ORF">LzC2_28420</name>
</gene>
<protein>
    <recommendedName>
        <fullName evidence="3">AsmA-like C-terminal domain-containing protein</fullName>
    </recommendedName>
</protein>
<dbReference type="Proteomes" id="UP000609651">
    <property type="component" value="Unassembled WGS sequence"/>
</dbReference>
<sequence length="1140" mass="120366">MIRRTVGWLGALCAVLAVGGGAAAWHYFERADAMTRDAALAAFAELAPNAVVTIDGASFDWEETVTVTGMTLRPAGDTVGGTGAPIVVPEMRITLDRERFREAERIEVRALTLVRPTLTLVRHADGRWNLSDLLPIVTPDPAPACPAWEIRDATVRLVFESGGDAASDSAASDSPAGHGPLAATLHGLNISLLPDSKRSYRIRGTGGVAGTSDATLTEVGGGVDFDGAIDLDRGRWRLAGKVRGLELGGGLLADAALGSPEFQAGLLAAHDKFTAAERKLAGESNAFPVGSNRGPIRVVSADPSLAVRSAAPPTPRGPVRLTDFGLDGDLAAQFSFSADSLTETPEYDVTVVCRSGTLVNRFLPFPLSNVRGAARIADGEVRLLEATGRHGETVARAEGVFRPSPIGMAGRVTFSAERVPVTRADGARLPDVLRKLHEILTPTGKLDIAVATLEAAPSALDGELRNRWTLKELDLTVADGTVRPSKFPYPVENVRGTAKTDADGVLQLDFRGTASGRPGMFRGWVRNPGREFEFSGEARVVGVPLDRTFRDACPAPVRESVEHMALTGTAGAELTLHRPPGLFQPVHWTINAAVADGSIRPMSFPYQIDGLSGGVRFDSRENVWRFETLRGAHGPAELTGTATFDLARRPGRLALDLSAVGTRLDRALHDALPEAPREVWDALGLSHGYADAKVAVRWLPGGPVRVDLPVLRVADASLTPNCFPLPLRGVNATGSYLTTRSSRGSGGTVAVDQFSYAHADRAADGPILLRTTGRLEATHDAAGDWTLSLDDLVCDGFVTGPAFRAALTDAVRAAVDSLNLTGPIDLRIPSLQMRGVADGSAEPTAAWRAIAALDGNTADLGPTVRLGRGTVTCEGKYDGELTTLAGELRTATAELYEHTLTDVTVPYRMRGDALLVGSPDDPNGEHISAMAYGGVLRADVSANLARGPAYRLSAELNGAKLGEYALQKMGGARNLQGNLRGSVTVAGHGSDARSVTGSGNVEIKPAALGELNVVLRLFKAVNMNDPTMFHSAAAKFDLAGETVSFQRIDLLGEAISFVGRGRVGWNGGLDLQFYSKAPSSWMPLVRVLSTGWVGVNVAGTVRQPVVDTFSPAVEGSLQAFLTPLSPLLSKPNPPRTAVAR</sequence>
<evidence type="ECO:0000313" key="1">
    <source>
        <dbReference type="EMBL" id="NNJ26751.1"/>
    </source>
</evidence>
<accession>A0ABX1VH21</accession>